<evidence type="ECO:0000256" key="6">
    <source>
        <dbReference type="ARBA" id="ARBA00023136"/>
    </source>
</evidence>
<evidence type="ECO:0008006" key="10">
    <source>
        <dbReference type="Google" id="ProtNLM"/>
    </source>
</evidence>
<evidence type="ECO:0000256" key="2">
    <source>
        <dbReference type="ARBA" id="ARBA00006679"/>
    </source>
</evidence>
<comment type="similarity">
    <text evidence="2">Belongs to the DoxX family.</text>
</comment>
<evidence type="ECO:0000313" key="9">
    <source>
        <dbReference type="Proteomes" id="UP000032578"/>
    </source>
</evidence>
<dbReference type="InterPro" id="IPR032808">
    <property type="entry name" value="DoxX"/>
</dbReference>
<keyword evidence="5 7" id="KW-1133">Transmembrane helix</keyword>
<reference evidence="8 9" key="1">
    <citation type="submission" date="2014-11" db="EMBL/GenBank/DDBJ databases">
        <title>Tamlana sedimentorum sp. nov., isolated from shallow sand sediments of the Sea of Japan.</title>
        <authorList>
            <person name="Romanenko L.A."/>
        </authorList>
    </citation>
    <scope>NUCLEOTIDE SEQUENCE [LARGE SCALE GENOMIC DNA]</scope>
    <source>
        <strain evidence="8 9">JCM 19808</strain>
    </source>
</reference>
<feature type="transmembrane region" description="Helical" evidence="7">
    <location>
        <begin position="105"/>
        <end position="125"/>
    </location>
</feature>
<dbReference type="PANTHER" id="PTHR33452">
    <property type="entry name" value="OXIDOREDUCTASE CATD-RELATED"/>
    <property type="match status" value="1"/>
</dbReference>
<evidence type="ECO:0000256" key="1">
    <source>
        <dbReference type="ARBA" id="ARBA00004651"/>
    </source>
</evidence>
<keyword evidence="9" id="KW-1185">Reference proteome</keyword>
<comment type="caution">
    <text evidence="8">The sequence shown here is derived from an EMBL/GenBank/DDBJ whole genome shotgun (WGS) entry which is preliminary data.</text>
</comment>
<dbReference type="OrthoDB" id="280866at2"/>
<dbReference type="EMBL" id="JTDW01000012">
    <property type="protein sequence ID" value="KJD34205.1"/>
    <property type="molecule type" value="Genomic_DNA"/>
</dbReference>
<evidence type="ECO:0000256" key="7">
    <source>
        <dbReference type="SAM" id="Phobius"/>
    </source>
</evidence>
<keyword evidence="3" id="KW-1003">Cell membrane</keyword>
<feature type="transmembrane region" description="Helical" evidence="7">
    <location>
        <begin position="73"/>
        <end position="93"/>
    </location>
</feature>
<organism evidence="8 9">
    <name type="scientific">Neotamlana sedimentorum</name>
    <dbReference type="NCBI Taxonomy" id="1435349"/>
    <lineage>
        <taxon>Bacteria</taxon>
        <taxon>Pseudomonadati</taxon>
        <taxon>Bacteroidota</taxon>
        <taxon>Flavobacteriia</taxon>
        <taxon>Flavobacteriales</taxon>
        <taxon>Flavobacteriaceae</taxon>
        <taxon>Neotamlana</taxon>
    </lineage>
</organism>
<dbReference type="InterPro" id="IPR051907">
    <property type="entry name" value="DoxX-like_oxidoreductase"/>
</dbReference>
<dbReference type="STRING" id="1435349.PW52_13495"/>
<dbReference type="AlphaFoldDB" id="A0A0D7W504"/>
<evidence type="ECO:0000256" key="5">
    <source>
        <dbReference type="ARBA" id="ARBA00022989"/>
    </source>
</evidence>
<dbReference type="PATRIC" id="fig|1435349.4.peg.721"/>
<proteinExistence type="inferred from homology"/>
<evidence type="ECO:0000256" key="4">
    <source>
        <dbReference type="ARBA" id="ARBA00022692"/>
    </source>
</evidence>
<evidence type="ECO:0000256" key="3">
    <source>
        <dbReference type="ARBA" id="ARBA00022475"/>
    </source>
</evidence>
<protein>
    <recommendedName>
        <fullName evidence="10">DoxX family protein</fullName>
    </recommendedName>
</protein>
<feature type="transmembrane region" description="Helical" evidence="7">
    <location>
        <begin position="46"/>
        <end position="66"/>
    </location>
</feature>
<name>A0A0D7W504_9FLAO</name>
<dbReference type="PANTHER" id="PTHR33452:SF1">
    <property type="entry name" value="INNER MEMBRANE PROTEIN YPHA-RELATED"/>
    <property type="match status" value="1"/>
</dbReference>
<comment type="subcellular location">
    <subcellularLocation>
        <location evidence="1">Cell membrane</location>
        <topology evidence="1">Multi-pass membrane protein</topology>
    </subcellularLocation>
</comment>
<keyword evidence="6 7" id="KW-0472">Membrane</keyword>
<dbReference type="GO" id="GO:0005886">
    <property type="term" value="C:plasma membrane"/>
    <property type="evidence" value="ECO:0007669"/>
    <property type="project" value="UniProtKB-SubCell"/>
</dbReference>
<dbReference type="Proteomes" id="UP000032578">
    <property type="component" value="Unassembled WGS sequence"/>
</dbReference>
<dbReference type="RefSeq" id="WP_044633499.1">
    <property type="nucleotide sequence ID" value="NZ_JTDW01000012.1"/>
</dbReference>
<sequence length="132" mass="14467">MKTNSNFGLLILRITVAGLMLFHGVAKLSNLNGIKNMLSSNGLPELMAYGSYITELIAPILIIIGFRTRLASITFFFGMLMALFLAHSENMFALSKTGGLEIELILLYAFGALALFFTGAGKYALSYKNTWD</sequence>
<gene>
    <name evidence="8" type="ORF">PW52_13495</name>
</gene>
<keyword evidence="4 7" id="KW-0812">Transmembrane</keyword>
<evidence type="ECO:0000313" key="8">
    <source>
        <dbReference type="EMBL" id="KJD34205.1"/>
    </source>
</evidence>
<dbReference type="Pfam" id="PF07681">
    <property type="entry name" value="DoxX"/>
    <property type="match status" value="1"/>
</dbReference>
<feature type="transmembrane region" description="Helical" evidence="7">
    <location>
        <begin position="7"/>
        <end position="26"/>
    </location>
</feature>
<accession>A0A0D7W504</accession>